<dbReference type="EMBL" id="CM045761">
    <property type="protein sequence ID" value="KAI8015279.1"/>
    <property type="molecule type" value="Genomic_DNA"/>
</dbReference>
<gene>
    <name evidence="1" type="ORF">LOK49_LG05G01583</name>
</gene>
<name>A0ACC0HRC8_9ERIC</name>
<accession>A0ACC0HRC8</accession>
<proteinExistence type="predicted"/>
<dbReference type="Proteomes" id="UP001060215">
    <property type="component" value="Chromosome 4"/>
</dbReference>
<keyword evidence="2" id="KW-1185">Reference proteome</keyword>
<evidence type="ECO:0000313" key="2">
    <source>
        <dbReference type="Proteomes" id="UP001060215"/>
    </source>
</evidence>
<organism evidence="1 2">
    <name type="scientific">Camellia lanceoleosa</name>
    <dbReference type="NCBI Taxonomy" id="1840588"/>
    <lineage>
        <taxon>Eukaryota</taxon>
        <taxon>Viridiplantae</taxon>
        <taxon>Streptophyta</taxon>
        <taxon>Embryophyta</taxon>
        <taxon>Tracheophyta</taxon>
        <taxon>Spermatophyta</taxon>
        <taxon>Magnoliopsida</taxon>
        <taxon>eudicotyledons</taxon>
        <taxon>Gunneridae</taxon>
        <taxon>Pentapetalae</taxon>
        <taxon>asterids</taxon>
        <taxon>Ericales</taxon>
        <taxon>Theaceae</taxon>
        <taxon>Camellia</taxon>
    </lineage>
</organism>
<protein>
    <submittedName>
        <fullName evidence="1">MLO-like protein 1</fullName>
    </submittedName>
</protein>
<sequence length="429" mass="47893">MGGGSEDGGGTTLEFTPTWVAAGVCTVIVGISLAVERLLHFTGKAISLIIKICVNQSVTHHLLPCKLSSQSSSHQGDSSSNTTETTSHHRRLLAEQLPGANYCAAKNKVPLLSVEALHHLHIFIFVLAIFHVTFRVFTVLFGVAKTRLWKHWEDSIAKDNYDTEQVLEPKLTDVHQHDVIKGRFLGIGKNSVMLGWLVRETPKFDFRKFMVRALENDDDFKKAVGWHTYVWIAFIPFILLLAVGTKLEHVISQLVNEVAEKHVAIEGELVVQPSDNHFWFDRPRIVLYLIHFILFQNAFEIAFFFWIWVQYGFDSCIMGQARYIVPRLVIGVFIQVLCGFSTLPLYAIVIQMETFLKKAIFEEHVQAGLDGWVQKVRRKKQLKAATNGSVGGKSTDGSTLGIQLGRLAGEESAPENISPTAAAAQGDTK</sequence>
<evidence type="ECO:0000313" key="1">
    <source>
        <dbReference type="EMBL" id="KAI8015279.1"/>
    </source>
</evidence>
<comment type="caution">
    <text evidence="1">The sequence shown here is derived from an EMBL/GenBank/DDBJ whole genome shotgun (WGS) entry which is preliminary data.</text>
</comment>
<reference evidence="1 2" key="1">
    <citation type="journal article" date="2022" name="Plant J.">
        <title>Chromosome-level genome of Camellia lanceoleosa provides a valuable resource for understanding genome evolution and self-incompatibility.</title>
        <authorList>
            <person name="Gong W."/>
            <person name="Xiao S."/>
            <person name="Wang L."/>
            <person name="Liao Z."/>
            <person name="Chang Y."/>
            <person name="Mo W."/>
            <person name="Hu G."/>
            <person name="Li W."/>
            <person name="Zhao G."/>
            <person name="Zhu H."/>
            <person name="Hu X."/>
            <person name="Ji K."/>
            <person name="Xiang X."/>
            <person name="Song Q."/>
            <person name="Yuan D."/>
            <person name="Jin S."/>
            <person name="Zhang L."/>
        </authorList>
    </citation>
    <scope>NUCLEOTIDE SEQUENCE [LARGE SCALE GENOMIC DNA]</scope>
    <source>
        <strain evidence="1">SQ_2022a</strain>
    </source>
</reference>